<reference evidence="4 5" key="1">
    <citation type="submission" date="2019-09" db="EMBL/GenBank/DDBJ databases">
        <title>Screening of Novel Bioactive Compounds from Soil-Associated.</title>
        <authorList>
            <person name="Gong X."/>
        </authorList>
    </citation>
    <scope>NUCLEOTIDE SEQUENCE [LARGE SCALE GENOMIC DNA]</scope>
    <source>
        <strain evidence="4 5">Gxj-6</strain>
    </source>
</reference>
<dbReference type="InterPro" id="IPR050109">
    <property type="entry name" value="HTH-type_TetR-like_transc_reg"/>
</dbReference>
<name>A0A5J5K2V9_9ACTN</name>
<evidence type="ECO:0000259" key="3">
    <source>
        <dbReference type="PROSITE" id="PS50977"/>
    </source>
</evidence>
<keyword evidence="5" id="KW-1185">Reference proteome</keyword>
<comment type="caution">
    <text evidence="4">The sequence shown here is derived from an EMBL/GenBank/DDBJ whole genome shotgun (WGS) entry which is preliminary data.</text>
</comment>
<evidence type="ECO:0000313" key="5">
    <source>
        <dbReference type="Proteomes" id="UP000327011"/>
    </source>
</evidence>
<dbReference type="EMBL" id="VYTZ01000005">
    <property type="protein sequence ID" value="KAA9378097.1"/>
    <property type="molecule type" value="Genomic_DNA"/>
</dbReference>
<keyword evidence="1 2" id="KW-0238">DNA-binding</keyword>
<dbReference type="PANTHER" id="PTHR30055:SF237">
    <property type="entry name" value="TRANSCRIPTIONAL REPRESSOR MCE3R"/>
    <property type="match status" value="1"/>
</dbReference>
<accession>A0A5J5K2V9</accession>
<dbReference type="SUPFAM" id="SSF46689">
    <property type="entry name" value="Homeodomain-like"/>
    <property type="match status" value="1"/>
</dbReference>
<feature type="domain" description="HTH tetR-type" evidence="3">
    <location>
        <begin position="5"/>
        <end position="65"/>
    </location>
</feature>
<dbReference type="GO" id="GO:0000976">
    <property type="term" value="F:transcription cis-regulatory region binding"/>
    <property type="evidence" value="ECO:0007669"/>
    <property type="project" value="TreeGrafter"/>
</dbReference>
<gene>
    <name evidence="4" type="ORF">F5972_14405</name>
</gene>
<dbReference type="Pfam" id="PF00440">
    <property type="entry name" value="TetR_N"/>
    <property type="match status" value="1"/>
</dbReference>
<dbReference type="InterPro" id="IPR001647">
    <property type="entry name" value="HTH_TetR"/>
</dbReference>
<dbReference type="PRINTS" id="PR00455">
    <property type="entry name" value="HTHTETR"/>
</dbReference>
<organism evidence="4 5">
    <name type="scientific">Microbispora cellulosiformans</name>
    <dbReference type="NCBI Taxonomy" id="2614688"/>
    <lineage>
        <taxon>Bacteria</taxon>
        <taxon>Bacillati</taxon>
        <taxon>Actinomycetota</taxon>
        <taxon>Actinomycetes</taxon>
        <taxon>Streptosporangiales</taxon>
        <taxon>Streptosporangiaceae</taxon>
        <taxon>Microbispora</taxon>
    </lineage>
</organism>
<evidence type="ECO:0000313" key="4">
    <source>
        <dbReference type="EMBL" id="KAA9378097.1"/>
    </source>
</evidence>
<dbReference type="AlphaFoldDB" id="A0A5J5K2V9"/>
<dbReference type="GO" id="GO:0003700">
    <property type="term" value="F:DNA-binding transcription factor activity"/>
    <property type="evidence" value="ECO:0007669"/>
    <property type="project" value="TreeGrafter"/>
</dbReference>
<dbReference type="Gene3D" id="1.10.357.10">
    <property type="entry name" value="Tetracycline Repressor, domain 2"/>
    <property type="match status" value="1"/>
</dbReference>
<dbReference type="PROSITE" id="PS50977">
    <property type="entry name" value="HTH_TETR_2"/>
    <property type="match status" value="1"/>
</dbReference>
<dbReference type="Proteomes" id="UP000327011">
    <property type="component" value="Unassembled WGS sequence"/>
</dbReference>
<dbReference type="InterPro" id="IPR009057">
    <property type="entry name" value="Homeodomain-like_sf"/>
</dbReference>
<proteinExistence type="predicted"/>
<evidence type="ECO:0000256" key="2">
    <source>
        <dbReference type="PROSITE-ProRule" id="PRU00335"/>
    </source>
</evidence>
<dbReference type="PANTHER" id="PTHR30055">
    <property type="entry name" value="HTH-TYPE TRANSCRIPTIONAL REGULATOR RUTR"/>
    <property type="match status" value="1"/>
</dbReference>
<evidence type="ECO:0000256" key="1">
    <source>
        <dbReference type="ARBA" id="ARBA00023125"/>
    </source>
</evidence>
<sequence>MARATTTRADILDSAVRLFAAHGFRGTSLQDIATDAGCSKASLLYHFTNKDAILTELLAPVGPEFAELEGRLAGLRGEEAARAAVTGLVDLSLRFRLQVKILLQDVDALINRPELPAADHIVERLTEALSGRSDAPQARVWAWMAMLGIILTSASECAIPEETLRAELTRGALRTLGLPTG</sequence>
<feature type="DNA-binding region" description="H-T-H motif" evidence="2">
    <location>
        <begin position="28"/>
        <end position="47"/>
    </location>
</feature>
<dbReference type="RefSeq" id="WP_150934012.1">
    <property type="nucleotide sequence ID" value="NZ_VYTZ01000005.1"/>
</dbReference>
<protein>
    <submittedName>
        <fullName evidence="4">TetR family transcriptional regulator</fullName>
    </submittedName>
</protein>